<sequence>MHTPNRVAEAGAWLLENGHRLILTLTGGRYPRTVMGMLPVELHTVGRKSGKPFANLLTSPIHDGDRIVVVASKGGHQDHPDWYKNAIATPDVTVTVDGATVPMLARCASPEERAELWPQVVKAYKGYAGYQRNTSREIPLLILERR</sequence>
<dbReference type="GO" id="GO:0016491">
    <property type="term" value="F:oxidoreductase activity"/>
    <property type="evidence" value="ECO:0007669"/>
    <property type="project" value="UniProtKB-KW"/>
</dbReference>
<reference evidence="4" key="1">
    <citation type="submission" date="2016-03" db="EMBL/GenBank/DDBJ databases">
        <authorList>
            <person name="Ploux O."/>
        </authorList>
    </citation>
    <scope>NUCLEOTIDE SEQUENCE</scope>
    <source>
        <strain evidence="4">UC10</strain>
    </source>
</reference>
<accession>A0A1Y5PJG0</accession>
<comment type="similarity">
    <text evidence="1">Belongs to the F420H(2)-dependent quinone reductase family.</text>
</comment>
<evidence type="ECO:0000256" key="3">
    <source>
        <dbReference type="ARBA" id="ARBA00049106"/>
    </source>
</evidence>
<evidence type="ECO:0000256" key="2">
    <source>
        <dbReference type="ARBA" id="ARBA00023002"/>
    </source>
</evidence>
<dbReference type="AlphaFoldDB" id="A0A1Y5PJG0"/>
<dbReference type="PANTHER" id="PTHR39428:SF3">
    <property type="entry name" value="DEAZAFLAVIN-DEPENDENT NITROREDUCTASE"/>
    <property type="match status" value="1"/>
</dbReference>
<name>A0A1Y5PJG0_9MYCO</name>
<dbReference type="GO" id="GO:0005886">
    <property type="term" value="C:plasma membrane"/>
    <property type="evidence" value="ECO:0007669"/>
    <property type="project" value="TreeGrafter"/>
</dbReference>
<protein>
    <submittedName>
        <fullName evidence="4">Uncharacterized protein</fullName>
    </submittedName>
</protein>
<proteinExistence type="inferred from homology"/>
<dbReference type="InterPro" id="IPR004378">
    <property type="entry name" value="F420H2_quin_Rdtase"/>
</dbReference>
<dbReference type="GO" id="GO:0070967">
    <property type="term" value="F:coenzyme F420 binding"/>
    <property type="evidence" value="ECO:0007669"/>
    <property type="project" value="TreeGrafter"/>
</dbReference>
<comment type="catalytic activity">
    <reaction evidence="3">
        <text>oxidized coenzyme F420-(gamma-L-Glu)(n) + a quinol + H(+) = reduced coenzyme F420-(gamma-L-Glu)(n) + a quinone</text>
        <dbReference type="Rhea" id="RHEA:39663"/>
        <dbReference type="Rhea" id="RHEA-COMP:12939"/>
        <dbReference type="Rhea" id="RHEA-COMP:14378"/>
        <dbReference type="ChEBI" id="CHEBI:15378"/>
        <dbReference type="ChEBI" id="CHEBI:24646"/>
        <dbReference type="ChEBI" id="CHEBI:132124"/>
        <dbReference type="ChEBI" id="CHEBI:133980"/>
        <dbReference type="ChEBI" id="CHEBI:139511"/>
    </reaction>
</comment>
<dbReference type="InterPro" id="IPR012349">
    <property type="entry name" value="Split_barrel_FMN-bd"/>
</dbReference>
<dbReference type="Pfam" id="PF04075">
    <property type="entry name" value="F420H2_quin_red"/>
    <property type="match status" value="1"/>
</dbReference>
<dbReference type="Gene3D" id="2.30.110.10">
    <property type="entry name" value="Electron Transport, Fmn-binding Protein, Chain A"/>
    <property type="match status" value="1"/>
</dbReference>
<evidence type="ECO:0000313" key="4">
    <source>
        <dbReference type="EMBL" id="SBS77570.1"/>
    </source>
</evidence>
<dbReference type="NCBIfam" id="TIGR00026">
    <property type="entry name" value="hi_GC_TIGR00026"/>
    <property type="match status" value="1"/>
</dbReference>
<dbReference type="EMBL" id="FLQS01000040">
    <property type="protein sequence ID" value="SBS77570.1"/>
    <property type="molecule type" value="Genomic_DNA"/>
</dbReference>
<organism evidence="4">
    <name type="scientific">uncultured Mycobacterium sp</name>
    <dbReference type="NCBI Taxonomy" id="171292"/>
    <lineage>
        <taxon>Bacteria</taxon>
        <taxon>Bacillati</taxon>
        <taxon>Actinomycetota</taxon>
        <taxon>Actinomycetes</taxon>
        <taxon>Mycobacteriales</taxon>
        <taxon>Mycobacteriaceae</taxon>
        <taxon>Mycobacterium</taxon>
        <taxon>environmental samples</taxon>
    </lineage>
</organism>
<gene>
    <name evidence="4" type="ORF">MHPYR_450013</name>
</gene>
<keyword evidence="2" id="KW-0560">Oxidoreductase</keyword>
<evidence type="ECO:0000256" key="1">
    <source>
        <dbReference type="ARBA" id="ARBA00008710"/>
    </source>
</evidence>
<dbReference type="PANTHER" id="PTHR39428">
    <property type="entry name" value="F420H(2)-DEPENDENT QUINONE REDUCTASE RV1261C"/>
    <property type="match status" value="1"/>
</dbReference>